<dbReference type="RefSeq" id="XP_005840902.1">
    <property type="nucleotide sequence ID" value="XM_005840845.1"/>
</dbReference>
<dbReference type="PROSITE" id="PS50088">
    <property type="entry name" value="ANK_REPEAT"/>
    <property type="match status" value="2"/>
</dbReference>
<organism evidence="5">
    <name type="scientific">Guillardia theta (strain CCMP2712)</name>
    <name type="common">Cryptophyte</name>
    <dbReference type="NCBI Taxonomy" id="905079"/>
    <lineage>
        <taxon>Eukaryota</taxon>
        <taxon>Cryptophyceae</taxon>
        <taxon>Pyrenomonadales</taxon>
        <taxon>Geminigeraceae</taxon>
        <taxon>Guillardia</taxon>
    </lineage>
</organism>
<dbReference type="eggNOG" id="KOG4177">
    <property type="taxonomic scope" value="Eukaryota"/>
</dbReference>
<keyword evidence="7" id="KW-1185">Reference proteome</keyword>
<feature type="region of interest" description="Disordered" evidence="4">
    <location>
        <begin position="278"/>
        <end position="456"/>
    </location>
</feature>
<feature type="repeat" description="ANK" evidence="3">
    <location>
        <begin position="665"/>
        <end position="697"/>
    </location>
</feature>
<accession>L1JZY6</accession>
<evidence type="ECO:0000256" key="1">
    <source>
        <dbReference type="ARBA" id="ARBA00022737"/>
    </source>
</evidence>
<feature type="compositionally biased region" description="Polar residues" evidence="4">
    <location>
        <begin position="16"/>
        <end position="26"/>
    </location>
</feature>
<evidence type="ECO:0000256" key="4">
    <source>
        <dbReference type="SAM" id="MobiDB-lite"/>
    </source>
</evidence>
<proteinExistence type="predicted"/>
<dbReference type="KEGG" id="gtt:GUITHDRAFT_132362"/>
<protein>
    <submittedName>
        <fullName evidence="5 6">Uncharacterized protein</fullName>
    </submittedName>
</protein>
<feature type="compositionally biased region" description="Polar residues" evidence="4">
    <location>
        <begin position="341"/>
        <end position="358"/>
    </location>
</feature>
<dbReference type="SMART" id="SM00248">
    <property type="entry name" value="ANK"/>
    <property type="match status" value="4"/>
</dbReference>
<reference evidence="5 7" key="1">
    <citation type="journal article" date="2012" name="Nature">
        <title>Algal genomes reveal evolutionary mosaicism and the fate of nucleomorphs.</title>
        <authorList>
            <consortium name="DOE Joint Genome Institute"/>
            <person name="Curtis B.A."/>
            <person name="Tanifuji G."/>
            <person name="Burki F."/>
            <person name="Gruber A."/>
            <person name="Irimia M."/>
            <person name="Maruyama S."/>
            <person name="Arias M.C."/>
            <person name="Ball S.G."/>
            <person name="Gile G.H."/>
            <person name="Hirakawa Y."/>
            <person name="Hopkins J.F."/>
            <person name="Kuo A."/>
            <person name="Rensing S.A."/>
            <person name="Schmutz J."/>
            <person name="Symeonidi A."/>
            <person name="Elias M."/>
            <person name="Eveleigh R.J."/>
            <person name="Herman E.K."/>
            <person name="Klute M.J."/>
            <person name="Nakayama T."/>
            <person name="Obornik M."/>
            <person name="Reyes-Prieto A."/>
            <person name="Armbrust E.V."/>
            <person name="Aves S.J."/>
            <person name="Beiko R.G."/>
            <person name="Coutinho P."/>
            <person name="Dacks J.B."/>
            <person name="Durnford D.G."/>
            <person name="Fast N.M."/>
            <person name="Green B.R."/>
            <person name="Grisdale C.J."/>
            <person name="Hempel F."/>
            <person name="Henrissat B."/>
            <person name="Hoppner M.P."/>
            <person name="Ishida K."/>
            <person name="Kim E."/>
            <person name="Koreny L."/>
            <person name="Kroth P.G."/>
            <person name="Liu Y."/>
            <person name="Malik S.B."/>
            <person name="Maier U.G."/>
            <person name="McRose D."/>
            <person name="Mock T."/>
            <person name="Neilson J.A."/>
            <person name="Onodera N.T."/>
            <person name="Poole A.M."/>
            <person name="Pritham E.J."/>
            <person name="Richards T.A."/>
            <person name="Rocap G."/>
            <person name="Roy S.W."/>
            <person name="Sarai C."/>
            <person name="Schaack S."/>
            <person name="Shirato S."/>
            <person name="Slamovits C.H."/>
            <person name="Spencer D.F."/>
            <person name="Suzuki S."/>
            <person name="Worden A.Z."/>
            <person name="Zauner S."/>
            <person name="Barry K."/>
            <person name="Bell C."/>
            <person name="Bharti A.K."/>
            <person name="Crow J.A."/>
            <person name="Grimwood J."/>
            <person name="Kramer R."/>
            <person name="Lindquist E."/>
            <person name="Lucas S."/>
            <person name="Salamov A."/>
            <person name="McFadden G.I."/>
            <person name="Lane C.E."/>
            <person name="Keeling P.J."/>
            <person name="Gray M.W."/>
            <person name="Grigoriev I.V."/>
            <person name="Archibald J.M."/>
        </authorList>
    </citation>
    <scope>NUCLEOTIDE SEQUENCE</scope>
    <source>
        <strain evidence="5 7">CCMP2712</strain>
    </source>
</reference>
<evidence type="ECO:0000313" key="6">
    <source>
        <dbReference type="EnsemblProtists" id="EKX53922"/>
    </source>
</evidence>
<dbReference type="PANTHER" id="PTHR24161">
    <property type="entry name" value="ANK_REP_REGION DOMAIN-CONTAINING PROTEIN-RELATED"/>
    <property type="match status" value="1"/>
</dbReference>
<dbReference type="PROSITE" id="PS50297">
    <property type="entry name" value="ANK_REP_REGION"/>
    <property type="match status" value="2"/>
</dbReference>
<evidence type="ECO:0000256" key="3">
    <source>
        <dbReference type="PROSITE-ProRule" id="PRU00023"/>
    </source>
</evidence>
<dbReference type="Pfam" id="PF12796">
    <property type="entry name" value="Ank_2"/>
    <property type="match status" value="1"/>
</dbReference>
<dbReference type="PaxDb" id="55529-EKX53922"/>
<dbReference type="OrthoDB" id="194358at2759"/>
<dbReference type="Gene3D" id="1.25.40.20">
    <property type="entry name" value="Ankyrin repeat-containing domain"/>
    <property type="match status" value="1"/>
</dbReference>
<dbReference type="Proteomes" id="UP000011087">
    <property type="component" value="Unassembled WGS sequence"/>
</dbReference>
<dbReference type="EMBL" id="JH992968">
    <property type="protein sequence ID" value="EKX53922.1"/>
    <property type="molecule type" value="Genomic_DNA"/>
</dbReference>
<gene>
    <name evidence="5" type="ORF">GUITHDRAFT_132362</name>
</gene>
<dbReference type="AlphaFoldDB" id="L1JZY6"/>
<name>L1JZY6_GUITC</name>
<dbReference type="InterPro" id="IPR036770">
    <property type="entry name" value="Ankyrin_rpt-contain_sf"/>
</dbReference>
<dbReference type="InterPro" id="IPR002110">
    <property type="entry name" value="Ankyrin_rpt"/>
</dbReference>
<dbReference type="PANTHER" id="PTHR24161:SF85">
    <property type="entry name" value="PALMITOYLTRANSFERASE HIP14"/>
    <property type="match status" value="1"/>
</dbReference>
<keyword evidence="2 3" id="KW-0040">ANK repeat</keyword>
<sequence length="1107" mass="120559">MRICELMPAVGESHRNLATKQENPTTGEEAPRQPNSSDAANTLAEFAIHFRGWKAPPGPSAIAQKTLVSSKRRKVGANVSDDGEHGSEIHSECDSHFIVHLFVTAIAEGKLEQSSVIPKTWDVLQQVITKVSKEQNTTVSVRGSTMDIKMRVFVCNSVEARAVGEYVTAHPDQRPAPFVVLARQLSMAIAYNSKSLDPTQAAVADRLRKQAKTRAVKEIREVIRDAQTEITCPILRGHAGALAPARLIEEHLLGRTVKEDLEGDGARNYIFFNAKNRSNSKDELSSSHDHHHEDVAPVSSSRRRSPPVPSSVLHHRSRGDEARGNVATSHSSVSIDLASKGETSPRNSRIQALQTPGSPLSPGGRDGAAALLSLFNSVSSPESPRRQSAEPWGQEEEAANKGGLEPVNLVSKLQSSSKQPKHSLAAQAAANLHSITPKSSPRDEGRWLGESSSSPRKATLVIPEPSYDLNLVIRSPSLNPRLAGVGKHLGLSLEVPVGNLEEGFELAGIKTPRSVYGSGSGSLYDAVRAGDLEGVKAMLETKEGRKKINEAADDEEDVAIEHYNFMPSASVEILVNKSWRKGSITSREEPDLVVVQYFAHGIESSDNVRQEKLAVTSSKLRVSAESRKGFTPLMCACMLKDGKKATEITGELLLHDADIDLVDSGGYRAIHWAAIAGHAEVIERLIARKSNVDQPTSLSSDTPFLLAARFGGMEAVRTLIAHGASLRARNKERVGIVEILSLFRGKDGKSPLPAAALSIFDLVFDHDARLKTLVLSSPLSGPSRKLDKPSLLVKELVDSISSSETLSRRCLLKVHGAKPSSDVRGSPEWLPLVQHAVDEVMTGNSRNAFCLLAGSDQSQEDEQASEKEAKSISLSAAMRVVLHACEKHDVAKVAIIDLDGKEDAPAIAHVRQLIGRKSRRKERDLLVFIPDSISSSSEEERRQDLFLNVVRPSFNLVHKSSKKEEAMQETVWRNCVLSKLLPCLRAFCPDLVVISTSLLPVEQDCENYGERFVRPEEELLWGGMAGGKEGVRMGGRRKGRTERKEGEDPSVYTWIARELGKVAGICSRGRIVSLLLHSHQLAQEVKEEAKARRVAACLAHLEALIGC</sequence>
<dbReference type="STRING" id="905079.L1JZY6"/>
<reference evidence="7" key="2">
    <citation type="submission" date="2012-11" db="EMBL/GenBank/DDBJ databases">
        <authorList>
            <person name="Kuo A."/>
            <person name="Curtis B.A."/>
            <person name="Tanifuji G."/>
            <person name="Burki F."/>
            <person name="Gruber A."/>
            <person name="Irimia M."/>
            <person name="Maruyama S."/>
            <person name="Arias M.C."/>
            <person name="Ball S.G."/>
            <person name="Gile G.H."/>
            <person name="Hirakawa Y."/>
            <person name="Hopkins J.F."/>
            <person name="Rensing S.A."/>
            <person name="Schmutz J."/>
            <person name="Symeonidi A."/>
            <person name="Elias M."/>
            <person name="Eveleigh R.J."/>
            <person name="Herman E.K."/>
            <person name="Klute M.J."/>
            <person name="Nakayama T."/>
            <person name="Obornik M."/>
            <person name="Reyes-Prieto A."/>
            <person name="Armbrust E.V."/>
            <person name="Aves S.J."/>
            <person name="Beiko R.G."/>
            <person name="Coutinho P."/>
            <person name="Dacks J.B."/>
            <person name="Durnford D.G."/>
            <person name="Fast N.M."/>
            <person name="Green B.R."/>
            <person name="Grisdale C."/>
            <person name="Hempe F."/>
            <person name="Henrissat B."/>
            <person name="Hoppner M.P."/>
            <person name="Ishida K.-I."/>
            <person name="Kim E."/>
            <person name="Koreny L."/>
            <person name="Kroth P.G."/>
            <person name="Liu Y."/>
            <person name="Malik S.-B."/>
            <person name="Maier U.G."/>
            <person name="McRose D."/>
            <person name="Mock T."/>
            <person name="Neilson J.A."/>
            <person name="Onodera N.T."/>
            <person name="Poole A.M."/>
            <person name="Pritham E.J."/>
            <person name="Richards T.A."/>
            <person name="Rocap G."/>
            <person name="Roy S.W."/>
            <person name="Sarai C."/>
            <person name="Schaack S."/>
            <person name="Shirato S."/>
            <person name="Slamovits C.H."/>
            <person name="Spencer D.F."/>
            <person name="Suzuki S."/>
            <person name="Worden A.Z."/>
            <person name="Zauner S."/>
            <person name="Barry K."/>
            <person name="Bell C."/>
            <person name="Bharti A.K."/>
            <person name="Crow J.A."/>
            <person name="Grimwood J."/>
            <person name="Kramer R."/>
            <person name="Lindquist E."/>
            <person name="Lucas S."/>
            <person name="Salamov A."/>
            <person name="McFadden G.I."/>
            <person name="Lane C.E."/>
            <person name="Keeling P.J."/>
            <person name="Gray M.W."/>
            <person name="Grigoriev I.V."/>
            <person name="Archibald J.M."/>
        </authorList>
    </citation>
    <scope>NUCLEOTIDE SEQUENCE</scope>
    <source>
        <strain evidence="7">CCMP2712</strain>
    </source>
</reference>
<dbReference type="EnsemblProtists" id="EKX53922">
    <property type="protein sequence ID" value="EKX53922"/>
    <property type="gene ID" value="GUITHDRAFT_132362"/>
</dbReference>
<dbReference type="GeneID" id="17310775"/>
<evidence type="ECO:0000313" key="5">
    <source>
        <dbReference type="EMBL" id="EKX53922.1"/>
    </source>
</evidence>
<reference evidence="6" key="3">
    <citation type="submission" date="2015-06" db="UniProtKB">
        <authorList>
            <consortium name="EnsemblProtists"/>
        </authorList>
    </citation>
    <scope>IDENTIFICATION</scope>
</reference>
<evidence type="ECO:0000256" key="2">
    <source>
        <dbReference type="ARBA" id="ARBA00023043"/>
    </source>
</evidence>
<feature type="repeat" description="ANK" evidence="3">
    <location>
        <begin position="699"/>
        <end position="731"/>
    </location>
</feature>
<dbReference type="SUPFAM" id="SSF48403">
    <property type="entry name" value="Ankyrin repeat"/>
    <property type="match status" value="1"/>
</dbReference>
<feature type="compositionally biased region" description="Basic and acidic residues" evidence="4">
    <location>
        <begin position="279"/>
        <end position="295"/>
    </location>
</feature>
<evidence type="ECO:0000313" key="7">
    <source>
        <dbReference type="Proteomes" id="UP000011087"/>
    </source>
</evidence>
<keyword evidence="1" id="KW-0677">Repeat</keyword>
<feature type="region of interest" description="Disordered" evidence="4">
    <location>
        <begin position="12"/>
        <end position="37"/>
    </location>
</feature>
<dbReference type="HOGENOM" id="CLU_282363_0_0_1"/>